<feature type="transmembrane region" description="Helical" evidence="1">
    <location>
        <begin position="12"/>
        <end position="35"/>
    </location>
</feature>
<accession>A0A8S5LRJ8</accession>
<keyword evidence="1" id="KW-0472">Membrane</keyword>
<keyword evidence="1" id="KW-1133">Transmembrane helix</keyword>
<sequence length="38" mass="4117">MKRLRDKEDDMELFIGGFLAGVIVTIVFAVCAVGGDDD</sequence>
<organism evidence="2">
    <name type="scientific">Myoviridae sp. ctmii12</name>
    <dbReference type="NCBI Taxonomy" id="2827614"/>
    <lineage>
        <taxon>Viruses</taxon>
        <taxon>Duplodnaviria</taxon>
        <taxon>Heunggongvirae</taxon>
        <taxon>Uroviricota</taxon>
        <taxon>Caudoviricetes</taxon>
    </lineage>
</organism>
<name>A0A8S5LRJ8_9CAUD</name>
<reference evidence="2" key="1">
    <citation type="journal article" date="2021" name="Proc. Natl. Acad. Sci. U.S.A.">
        <title>A Catalog of Tens of Thousands of Viruses from Human Metagenomes Reveals Hidden Associations with Chronic Diseases.</title>
        <authorList>
            <person name="Tisza M.J."/>
            <person name="Buck C.B."/>
        </authorList>
    </citation>
    <scope>NUCLEOTIDE SEQUENCE</scope>
    <source>
        <strain evidence="2">Ctmii12</strain>
    </source>
</reference>
<dbReference type="EMBL" id="BK015901">
    <property type="protein sequence ID" value="DAD72574.1"/>
    <property type="molecule type" value="Genomic_DNA"/>
</dbReference>
<evidence type="ECO:0000313" key="2">
    <source>
        <dbReference type="EMBL" id="DAD72574.1"/>
    </source>
</evidence>
<protein>
    <submittedName>
        <fullName evidence="2">Tim17/Tim22/Tim23/Pmp24 family</fullName>
    </submittedName>
</protein>
<proteinExistence type="predicted"/>
<evidence type="ECO:0000256" key="1">
    <source>
        <dbReference type="SAM" id="Phobius"/>
    </source>
</evidence>
<keyword evidence="1" id="KW-0812">Transmembrane</keyword>